<dbReference type="OrthoDB" id="5848155at2759"/>
<reference evidence="1 2" key="1">
    <citation type="submission" date="2013-11" db="EMBL/GenBank/DDBJ databases">
        <title>Draft genome of the bovine lungworm Dictyocaulus viviparus.</title>
        <authorList>
            <person name="Mitreva M."/>
        </authorList>
    </citation>
    <scope>NUCLEOTIDE SEQUENCE [LARGE SCALE GENOMIC DNA]</scope>
    <source>
        <strain evidence="1 2">HannoverDv2000</strain>
    </source>
</reference>
<sequence length="109" mass="12571">MKHIGSSHAVLSRTCGFTSDIWERFGEIAMERICSHEIVQKTREAARAWRILLACVIDELRGGFDCEARYHRKTSSAEHLENADSDAKNAIQDKMRQLRIDYDSTVPYR</sequence>
<dbReference type="GO" id="GO:0020037">
    <property type="term" value="F:heme binding"/>
    <property type="evidence" value="ECO:0007669"/>
    <property type="project" value="InterPro"/>
</dbReference>
<dbReference type="InterPro" id="IPR044399">
    <property type="entry name" value="Mb-like_M"/>
</dbReference>
<proteinExistence type="predicted"/>
<dbReference type="EMBL" id="KN716329">
    <property type="protein sequence ID" value="KJH46902.1"/>
    <property type="molecule type" value="Genomic_DNA"/>
</dbReference>
<name>A0A0D8XSW8_DICVI</name>
<dbReference type="InterPro" id="IPR012292">
    <property type="entry name" value="Globin/Proto"/>
</dbReference>
<dbReference type="STRING" id="29172.A0A0D8XSW8"/>
<keyword evidence="2" id="KW-1185">Reference proteome</keyword>
<dbReference type="AlphaFoldDB" id="A0A0D8XSW8"/>
<dbReference type="GO" id="GO:0019825">
    <property type="term" value="F:oxygen binding"/>
    <property type="evidence" value="ECO:0007669"/>
    <property type="project" value="InterPro"/>
</dbReference>
<evidence type="ECO:0008006" key="3">
    <source>
        <dbReference type="Google" id="ProtNLM"/>
    </source>
</evidence>
<dbReference type="Gene3D" id="1.10.490.10">
    <property type="entry name" value="Globins"/>
    <property type="match status" value="1"/>
</dbReference>
<accession>A0A0D8XSW8</accession>
<dbReference type="CDD" id="cd01040">
    <property type="entry name" value="Mb-like"/>
    <property type="match status" value="1"/>
</dbReference>
<dbReference type="InterPro" id="IPR009050">
    <property type="entry name" value="Globin-like_sf"/>
</dbReference>
<dbReference type="SUPFAM" id="SSF46458">
    <property type="entry name" value="Globin-like"/>
    <property type="match status" value="1"/>
</dbReference>
<dbReference type="Proteomes" id="UP000053766">
    <property type="component" value="Unassembled WGS sequence"/>
</dbReference>
<organism evidence="1 2">
    <name type="scientific">Dictyocaulus viviparus</name>
    <name type="common">Bovine lungworm</name>
    <dbReference type="NCBI Taxonomy" id="29172"/>
    <lineage>
        <taxon>Eukaryota</taxon>
        <taxon>Metazoa</taxon>
        <taxon>Ecdysozoa</taxon>
        <taxon>Nematoda</taxon>
        <taxon>Chromadorea</taxon>
        <taxon>Rhabditida</taxon>
        <taxon>Rhabditina</taxon>
        <taxon>Rhabditomorpha</taxon>
        <taxon>Strongyloidea</taxon>
        <taxon>Metastrongylidae</taxon>
        <taxon>Dictyocaulus</taxon>
    </lineage>
</organism>
<evidence type="ECO:0000313" key="2">
    <source>
        <dbReference type="Proteomes" id="UP000053766"/>
    </source>
</evidence>
<reference evidence="2" key="2">
    <citation type="journal article" date="2016" name="Sci. Rep.">
        <title>Dictyocaulus viviparus genome, variome and transcriptome elucidate lungworm biology and support future intervention.</title>
        <authorList>
            <person name="McNulty S.N."/>
            <person name="Strube C."/>
            <person name="Rosa B.A."/>
            <person name="Martin J.C."/>
            <person name="Tyagi R."/>
            <person name="Choi Y.J."/>
            <person name="Wang Q."/>
            <person name="Hallsworth Pepin K."/>
            <person name="Zhang X."/>
            <person name="Ozersky P."/>
            <person name="Wilson R.K."/>
            <person name="Sternberg P.W."/>
            <person name="Gasser R.B."/>
            <person name="Mitreva M."/>
        </authorList>
    </citation>
    <scope>NUCLEOTIDE SEQUENCE [LARGE SCALE GENOMIC DNA]</scope>
    <source>
        <strain evidence="2">HannoverDv2000</strain>
    </source>
</reference>
<gene>
    <name evidence="1" type="ORF">DICVIV_07028</name>
</gene>
<evidence type="ECO:0000313" key="1">
    <source>
        <dbReference type="EMBL" id="KJH46902.1"/>
    </source>
</evidence>
<protein>
    <recommendedName>
        <fullName evidence="3">Globin family profile domain-containing protein</fullName>
    </recommendedName>
</protein>